<keyword evidence="3" id="KW-1185">Reference proteome</keyword>
<dbReference type="PANTHER" id="PTHR36512:SF3">
    <property type="entry name" value="BLR5678 PROTEIN"/>
    <property type="match status" value="1"/>
</dbReference>
<dbReference type="Pfam" id="PF03576">
    <property type="entry name" value="Peptidase_S58"/>
    <property type="match status" value="1"/>
</dbReference>
<dbReference type="SUPFAM" id="SSF56266">
    <property type="entry name" value="DmpA/ArgJ-like"/>
    <property type="match status" value="1"/>
</dbReference>
<comment type="caution">
    <text evidence="2">The sequence shown here is derived from an EMBL/GenBank/DDBJ whole genome shotgun (WGS) entry which is preliminary data.</text>
</comment>
<dbReference type="InterPro" id="IPR016117">
    <property type="entry name" value="ArgJ-like_dom_sf"/>
</dbReference>
<evidence type="ECO:0000313" key="2">
    <source>
        <dbReference type="EMBL" id="MDR4307947.1"/>
    </source>
</evidence>
<dbReference type="PANTHER" id="PTHR36512">
    <property type="entry name" value="D-AMINOPEPTIDASE"/>
    <property type="match status" value="1"/>
</dbReference>
<organism evidence="2 3">
    <name type="scientific">Chelatococcus sambhunathii</name>
    <dbReference type="NCBI Taxonomy" id="363953"/>
    <lineage>
        <taxon>Bacteria</taxon>
        <taxon>Pseudomonadati</taxon>
        <taxon>Pseudomonadota</taxon>
        <taxon>Alphaproteobacteria</taxon>
        <taxon>Hyphomicrobiales</taxon>
        <taxon>Chelatococcaceae</taxon>
        <taxon>Chelatococcus</taxon>
    </lineage>
</organism>
<protein>
    <submittedName>
        <fullName evidence="2">P1 family peptidase</fullName>
    </submittedName>
</protein>
<accession>A0ABU1DII6</accession>
<gene>
    <name evidence="2" type="ORF">IHQ68_15095</name>
</gene>
<dbReference type="RefSeq" id="WP_309393278.1">
    <property type="nucleotide sequence ID" value="NZ_JADBEO010000036.1"/>
</dbReference>
<evidence type="ECO:0000256" key="1">
    <source>
        <dbReference type="ARBA" id="ARBA00007068"/>
    </source>
</evidence>
<sequence>MSSPVLRPGPRNSITDVAGVLVGQAEDAGLASGVTAILFEHPAVASVDVRGGGPGTRETDLLAPEKTIEKIDALAFSGGSAFGLDAAAGVMAALAEQGRGFAVGPARVPIVPGAILFDLTNGGNKDWGRFPPYRDLGYRAATAARRDVALGSVGAGLGARTATLKGGLGAASAVLPEHGPTIGALAVVNALGSATVGQSARFWAAPFEMQAEFGGLGAEPELDPKDWFSPAKPVAGANTTLALVATDARLTKTEAKALAVMAQDGLARALIPCHTPLDGDVVFAAATGHFELDGDRLGMLAVLGHVAAMTLARAVARGVYEATALPFPGAQPAWRDRFG</sequence>
<dbReference type="InterPro" id="IPR005321">
    <property type="entry name" value="Peptidase_S58_DmpA"/>
</dbReference>
<proteinExistence type="inferred from homology"/>
<dbReference type="EMBL" id="JADBEO010000036">
    <property type="protein sequence ID" value="MDR4307947.1"/>
    <property type="molecule type" value="Genomic_DNA"/>
</dbReference>
<evidence type="ECO:0000313" key="3">
    <source>
        <dbReference type="Proteomes" id="UP001181622"/>
    </source>
</evidence>
<comment type="similarity">
    <text evidence="1">Belongs to the peptidase S58 family.</text>
</comment>
<name>A0ABU1DII6_9HYPH</name>
<dbReference type="Gene3D" id="3.60.70.12">
    <property type="entry name" value="L-amino peptidase D-ALA esterase/amidase"/>
    <property type="match status" value="1"/>
</dbReference>
<reference evidence="2" key="1">
    <citation type="submission" date="2020-10" db="EMBL/GenBank/DDBJ databases">
        <authorList>
            <person name="Abbas A."/>
            <person name="Razzaq R."/>
            <person name="Waqas M."/>
            <person name="Abbas N."/>
            <person name="Nielsen T.K."/>
            <person name="Hansen L.H."/>
            <person name="Hussain S."/>
            <person name="Shahid M."/>
        </authorList>
    </citation>
    <scope>NUCLEOTIDE SEQUENCE</scope>
    <source>
        <strain evidence="2">S14</strain>
    </source>
</reference>
<dbReference type="Proteomes" id="UP001181622">
    <property type="component" value="Unassembled WGS sequence"/>
</dbReference>
<dbReference type="CDD" id="cd02252">
    <property type="entry name" value="nylC_like"/>
    <property type="match status" value="1"/>
</dbReference>